<reference evidence="1 2" key="1">
    <citation type="submission" date="2021-06" db="EMBL/GenBank/DDBJ databases">
        <title>Caerostris extrusa draft genome.</title>
        <authorList>
            <person name="Kono N."/>
            <person name="Arakawa K."/>
        </authorList>
    </citation>
    <scope>NUCLEOTIDE SEQUENCE [LARGE SCALE GENOMIC DNA]</scope>
</reference>
<comment type="caution">
    <text evidence="1">The sequence shown here is derived from an EMBL/GenBank/DDBJ whole genome shotgun (WGS) entry which is preliminary data.</text>
</comment>
<evidence type="ECO:0000313" key="1">
    <source>
        <dbReference type="EMBL" id="GIY86756.1"/>
    </source>
</evidence>
<dbReference type="AlphaFoldDB" id="A0AAV4WW93"/>
<evidence type="ECO:0000313" key="2">
    <source>
        <dbReference type="Proteomes" id="UP001054945"/>
    </source>
</evidence>
<keyword evidence="2" id="KW-1185">Reference proteome</keyword>
<protein>
    <submittedName>
        <fullName evidence="1">Uncharacterized protein</fullName>
    </submittedName>
</protein>
<accession>A0AAV4WW93</accession>
<dbReference type="Proteomes" id="UP001054945">
    <property type="component" value="Unassembled WGS sequence"/>
</dbReference>
<organism evidence="1 2">
    <name type="scientific">Caerostris extrusa</name>
    <name type="common">Bark spider</name>
    <name type="synonym">Caerostris bankana</name>
    <dbReference type="NCBI Taxonomy" id="172846"/>
    <lineage>
        <taxon>Eukaryota</taxon>
        <taxon>Metazoa</taxon>
        <taxon>Ecdysozoa</taxon>
        <taxon>Arthropoda</taxon>
        <taxon>Chelicerata</taxon>
        <taxon>Arachnida</taxon>
        <taxon>Araneae</taxon>
        <taxon>Araneomorphae</taxon>
        <taxon>Entelegynae</taxon>
        <taxon>Araneoidea</taxon>
        <taxon>Araneidae</taxon>
        <taxon>Caerostris</taxon>
    </lineage>
</organism>
<sequence length="76" mass="8002">MIIKLTDPAILIFLGPKCGWGGSSGILGGVNGDPPEGGGTSGYFVKYPSPHPARRQLHQTPTRLMLSCTPSNLPQN</sequence>
<dbReference type="EMBL" id="BPLR01016839">
    <property type="protein sequence ID" value="GIY86756.1"/>
    <property type="molecule type" value="Genomic_DNA"/>
</dbReference>
<gene>
    <name evidence="1" type="ORF">CEXT_187551</name>
</gene>
<proteinExistence type="predicted"/>
<name>A0AAV4WW93_CAEEX</name>